<organism evidence="2 3">
    <name type="scientific">Aspergillus candidus</name>
    <dbReference type="NCBI Taxonomy" id="41067"/>
    <lineage>
        <taxon>Eukaryota</taxon>
        <taxon>Fungi</taxon>
        <taxon>Dikarya</taxon>
        <taxon>Ascomycota</taxon>
        <taxon>Pezizomycotina</taxon>
        <taxon>Eurotiomycetes</taxon>
        <taxon>Eurotiomycetidae</taxon>
        <taxon>Eurotiales</taxon>
        <taxon>Aspergillaceae</taxon>
        <taxon>Aspergillus</taxon>
        <taxon>Aspergillus subgen. Circumdati</taxon>
    </lineage>
</organism>
<feature type="compositionally biased region" description="Basic and acidic residues" evidence="1">
    <location>
        <begin position="935"/>
        <end position="949"/>
    </location>
</feature>
<feature type="compositionally biased region" description="Polar residues" evidence="1">
    <location>
        <begin position="360"/>
        <end position="375"/>
    </location>
</feature>
<reference evidence="2 3" key="1">
    <citation type="submission" date="2017-12" db="EMBL/GenBank/DDBJ databases">
        <authorList>
            <consortium name="DOE Joint Genome Institute"/>
            <person name="Haridas S."/>
            <person name="Kjaerbolling I."/>
            <person name="Vesth T.C."/>
            <person name="Frisvad J.C."/>
            <person name="Nybo J.L."/>
            <person name="Theobald S."/>
            <person name="Kuo A."/>
            <person name="Bowyer P."/>
            <person name="Matsuda Y."/>
            <person name="Mondo S."/>
            <person name="Lyhne E.K."/>
            <person name="Kogle M.E."/>
            <person name="Clum A."/>
            <person name="Lipzen A."/>
            <person name="Salamov A."/>
            <person name="Ngan C.Y."/>
            <person name="Daum C."/>
            <person name="Chiniquy J."/>
            <person name="Barry K."/>
            <person name="LaButti K."/>
            <person name="Simmons B.A."/>
            <person name="Magnuson J.K."/>
            <person name="Mortensen U.H."/>
            <person name="Larsen T.O."/>
            <person name="Grigoriev I.V."/>
            <person name="Baker S.E."/>
            <person name="Andersen M.R."/>
            <person name="Nordberg H.P."/>
            <person name="Cantor M.N."/>
            <person name="Hua S.X."/>
        </authorList>
    </citation>
    <scope>NUCLEOTIDE SEQUENCE [LARGE SCALE GENOMIC DNA]</scope>
    <source>
        <strain evidence="2 3">CBS 102.13</strain>
    </source>
</reference>
<dbReference type="OrthoDB" id="5382952at2759"/>
<feature type="compositionally biased region" description="Low complexity" evidence="1">
    <location>
        <begin position="251"/>
        <end position="282"/>
    </location>
</feature>
<feature type="region of interest" description="Disordered" evidence="1">
    <location>
        <begin position="354"/>
        <end position="600"/>
    </location>
</feature>
<dbReference type="EMBL" id="KZ559140">
    <property type="protein sequence ID" value="PLB37798.1"/>
    <property type="molecule type" value="Genomic_DNA"/>
</dbReference>
<evidence type="ECO:0000313" key="3">
    <source>
        <dbReference type="Proteomes" id="UP000234585"/>
    </source>
</evidence>
<feature type="compositionally biased region" description="Polar residues" evidence="1">
    <location>
        <begin position="950"/>
        <end position="962"/>
    </location>
</feature>
<protein>
    <recommendedName>
        <fullName evidence="4">Methyltransferase type 11 domain-containing protein</fullName>
    </recommendedName>
</protein>
<feature type="compositionally biased region" description="Polar residues" evidence="1">
    <location>
        <begin position="183"/>
        <end position="212"/>
    </location>
</feature>
<dbReference type="Proteomes" id="UP000234585">
    <property type="component" value="Unassembled WGS sequence"/>
</dbReference>
<feature type="compositionally biased region" description="Basic and acidic residues" evidence="1">
    <location>
        <begin position="866"/>
        <end position="879"/>
    </location>
</feature>
<dbReference type="RefSeq" id="XP_024671810.1">
    <property type="nucleotide sequence ID" value="XM_024818797.1"/>
</dbReference>
<feature type="compositionally biased region" description="Polar residues" evidence="1">
    <location>
        <begin position="60"/>
        <end position="71"/>
    </location>
</feature>
<feature type="compositionally biased region" description="Low complexity" evidence="1">
    <location>
        <begin position="1145"/>
        <end position="1160"/>
    </location>
</feature>
<sequence length="1526" mass="165243">MEQGRTMPSHKSSAGRIPRLKDVASQSPNGPSPVMTAPEKLLVSSKSSLSRIQSSKRASLSTRGSRASSLSEAEDIRQVPAPTRPTNLPSSHEVRSYLPSRTVTHLLPSALPQTAQLIASHKNVQTPHAIPEQQNAVGREKKEPIRNRPRNVLRRKAPTIGQHTAMNREDAAETRPEKLNLVIPNSSRQSSVTNLSTGFGNRSHPTPTSTRYSPLEKMSTEPPEQRSHGPKELASLRTTLNMQNLPPPTPAFASASSPSTRYSSSPGVWSRTSTPTTLSSVSPGIVQPVKGSRLRQPSPYETRLPGFSPQPPSVSQGGSLDPKGFGSPIMAQPTGSMISLGKESTEETTAKLENGRAAAGSSSMLPRGPSAQSNLPRGARPNIGASQTVPKEVKSFAQPRRPSREDGLRVVTNGSQIPSRPSRYGTHRLEQEPSPVVKSNISPGTVTSHKRRDSLESSPSTGSAYLALNKSATSVNSAHSRSSSRAAMSRTPTSPDAPRKALRTLTKEQKSQKSPSPEKTRKFGLFPKKSKAELDISSDSRSARKGPAAGTGHEGYGRYAHRGRRSSITSSDTSRERSTSTTSSTTRSATSRKGSVPGAPELDDFLLNRLEPVVINGGGGDGASLARTQSEQSIGGFSTASTASLVAVPGHSTESLGMTRSAGDTMTAKWLSTSQTSANAPSNTHASEAGGPAYGGPPPKKAQASKSPNPKQLRPQETIATRFSAMGLPDGKQHQQKKPTKKGLGLKLPFFQKSHKPANSEPPSTSTIQPSSQVRAMVKPSAQQRPVAHYAIVDSDSEPLEDVIRTLDESPLSDEPVSPVSPVEVPAALNVKKPSQSILLPSPPKLEREFSGRHSPSKVYFTQRPNHQEHERGPEDSRPSRLASIGRIPRVVSKRDRQHRPAMESFSRPFSVIELPSIPAPVTDRQIEISPSSRIKPDKQDVQRLHTGFDHSQPSGTSSQANPLDFLTGPYSKNEFFTMAPRKNSTPSASSSSDSSAAVTAQIPKPHSALTEDEIWREFDEFIDHVLYSPETTRSMASDEHEADERFQLATRASRTLQAGMNGFADDRVPAPMAEHPTVAFTPASPGSSNGSIRLRRSRIAAALHSSFVPSAQQSYSDLIASYERDDNCSEDRPSSSTPTPPADSQNSVLSLPSLNPSPSFETCRQRNTVLFDIAERDREGPTAQTNIRSGSLMTSRWLSFGRVLFSPSHNHVSSGEREKILVIDGLGNDDWSFYCSLTYPNADVYHFSDGPAPTASKHPAAWLPPSNHHTIQHASLETQFPFPRGFFAATILRFPAASPESIQCNIVAECKRVLRPGGYMEMSVLDLDMVNMGIRTRKAVRKLKERTYLSDDSISLKPASDSIQRLLGKHGFDNLRRCMVRIPVAGMIVRSSGSSSGSSSHHPTRITTATPSTIFSMPSTSSIDVPAKFHGKSSSNDTDLSLGDLLSDPSPSPSNDESIRKIVARVGRWWYTRCYEIPVLPNGDIGLSIWTERKVLRECQQRGTGFRLLIAYAQKPSEKRRTASV</sequence>
<dbReference type="SUPFAM" id="SSF53335">
    <property type="entry name" value="S-adenosyl-L-methionine-dependent methyltransferases"/>
    <property type="match status" value="1"/>
</dbReference>
<feature type="compositionally biased region" description="Polar residues" evidence="1">
    <location>
        <begin position="1406"/>
        <end position="1424"/>
    </location>
</feature>
<feature type="compositionally biased region" description="Low complexity" evidence="1">
    <location>
        <begin position="471"/>
        <end position="494"/>
    </location>
</feature>
<evidence type="ECO:0008006" key="4">
    <source>
        <dbReference type="Google" id="ProtNLM"/>
    </source>
</evidence>
<feature type="region of interest" description="Disordered" evidence="1">
    <location>
        <begin position="1"/>
        <end position="93"/>
    </location>
</feature>
<dbReference type="GeneID" id="36525957"/>
<feature type="region of interest" description="Disordered" evidence="1">
    <location>
        <begin position="672"/>
        <end position="905"/>
    </location>
</feature>
<proteinExistence type="predicted"/>
<feature type="compositionally biased region" description="Low complexity" evidence="1">
    <location>
        <begin position="988"/>
        <end position="998"/>
    </location>
</feature>
<feature type="region of interest" description="Disordered" evidence="1">
    <location>
        <begin position="1392"/>
        <end position="1458"/>
    </location>
</feature>
<feature type="compositionally biased region" description="Basic and acidic residues" evidence="1">
    <location>
        <begin position="893"/>
        <end position="902"/>
    </location>
</feature>
<accession>A0A2I2FAZ0</accession>
<evidence type="ECO:0000313" key="2">
    <source>
        <dbReference type="EMBL" id="PLB37798.1"/>
    </source>
</evidence>
<feature type="compositionally biased region" description="Basic and acidic residues" evidence="1">
    <location>
        <begin position="505"/>
        <end position="521"/>
    </location>
</feature>
<feature type="region of interest" description="Disordered" evidence="1">
    <location>
        <begin position="182"/>
        <end position="335"/>
    </location>
</feature>
<feature type="compositionally biased region" description="Polar residues" evidence="1">
    <location>
        <begin position="672"/>
        <end position="686"/>
    </location>
</feature>
<feature type="compositionally biased region" description="Low complexity" evidence="1">
    <location>
        <begin position="1392"/>
        <end position="1401"/>
    </location>
</feature>
<feature type="compositionally biased region" description="Low complexity" evidence="1">
    <location>
        <begin position="579"/>
        <end position="592"/>
    </location>
</feature>
<gene>
    <name evidence="2" type="ORF">BDW47DRAFT_34708</name>
</gene>
<keyword evidence="3" id="KW-1185">Reference proteome</keyword>
<dbReference type="InterPro" id="IPR029063">
    <property type="entry name" value="SAM-dependent_MTases_sf"/>
</dbReference>
<feature type="compositionally biased region" description="Low complexity" evidence="1">
    <location>
        <begin position="761"/>
        <end position="773"/>
    </location>
</feature>
<feature type="compositionally biased region" description="Low complexity" evidence="1">
    <location>
        <begin position="1434"/>
        <end position="1457"/>
    </location>
</feature>
<name>A0A2I2FAZ0_ASPCN</name>
<feature type="region of interest" description="Disordered" evidence="1">
    <location>
        <begin position="923"/>
        <end position="1006"/>
    </location>
</feature>
<feature type="region of interest" description="Disordered" evidence="1">
    <location>
        <begin position="1125"/>
        <end position="1161"/>
    </location>
</feature>
<feature type="compositionally biased region" description="Low complexity" evidence="1">
    <location>
        <begin position="742"/>
        <end position="752"/>
    </location>
</feature>
<feature type="compositionally biased region" description="Basic and acidic residues" evidence="1">
    <location>
        <begin position="1125"/>
        <end position="1134"/>
    </location>
</feature>
<feature type="compositionally biased region" description="Polar residues" evidence="1">
    <location>
        <begin position="437"/>
        <end position="447"/>
    </location>
</feature>
<feature type="compositionally biased region" description="Low complexity" evidence="1">
    <location>
        <begin position="40"/>
        <end position="59"/>
    </location>
</feature>
<dbReference type="STRING" id="41067.A0A2I2FAZ0"/>
<evidence type="ECO:0000256" key="1">
    <source>
        <dbReference type="SAM" id="MobiDB-lite"/>
    </source>
</evidence>
<feature type="compositionally biased region" description="Low complexity" evidence="1">
    <location>
        <begin position="809"/>
        <end position="829"/>
    </location>
</feature>
<feature type="compositionally biased region" description="Low complexity" evidence="1">
    <location>
        <begin position="701"/>
        <end position="711"/>
    </location>
</feature>